<dbReference type="InterPro" id="IPR003607">
    <property type="entry name" value="HD/PDEase_dom"/>
</dbReference>
<dbReference type="Pfam" id="PF01743">
    <property type="entry name" value="PolyA_pol"/>
    <property type="match status" value="1"/>
</dbReference>
<comment type="similarity">
    <text evidence="8">Belongs to the tRNA nucleotidyltransferase/poly(A) polymerase family.</text>
</comment>
<sequence>MIKKLSIPAEIQKVAKTLEDKGFEAYLVGGCVRDLLLERKPKDWDITTNATPEQIAEVFLSTFYENDYGTVGVVNEDVTDETLKVVEVTPYRLEGGYTDKRRPDSVTWSAKLEDDLKRRDFTINAIALPLTGDMVDLFEGQVDLKKKTLRTVGDPEARFSEDALRMLRAIRIAVELDFTIDPATQNAIVSNAKHLKEIAGERIREEFIRILMSPRPHIGLILSQKLGILKYIVPELEEGIGIDQNQAHAFDVFEHLIRTVEHSAKKDFTLETRLAALFHDIGKPATRRRSEEKKDWTFYGHDVVGAKMTAKIMARLAFPKKTIEVVTKLVRWHMFFSDTEQITLSAVRRIVNRVGKENVWFLMDVRTCDRIGTGRPKESPYRLRKYHAMIDEVMRDPLSVGMLKINGGRIIEITKLEPSPQIGQILHALLEEVLDDPTRNTEEYLEKKAIELAKLPTKELAILGEKGKETKEKEEERDIQEIRKKHWVK</sequence>
<comment type="cofactor">
    <cofactor evidence="1">
        <name>Mg(2+)</name>
        <dbReference type="ChEBI" id="CHEBI:18420"/>
    </cofactor>
</comment>
<dbReference type="SMART" id="SM00471">
    <property type="entry name" value="HDc"/>
    <property type="match status" value="1"/>
</dbReference>
<keyword evidence="2 8" id="KW-0808">Transferase</keyword>
<dbReference type="InterPro" id="IPR032828">
    <property type="entry name" value="PolyA_RNA-bd"/>
</dbReference>
<dbReference type="PANTHER" id="PTHR46173">
    <property type="entry name" value="CCA TRNA NUCLEOTIDYLTRANSFERASE 1, MITOCHONDRIAL"/>
    <property type="match status" value="1"/>
</dbReference>
<dbReference type="SUPFAM" id="SSF81301">
    <property type="entry name" value="Nucleotidyltransferase"/>
    <property type="match status" value="1"/>
</dbReference>
<evidence type="ECO:0000256" key="2">
    <source>
        <dbReference type="ARBA" id="ARBA00022679"/>
    </source>
</evidence>
<dbReference type="Pfam" id="PF01966">
    <property type="entry name" value="HD"/>
    <property type="match status" value="1"/>
</dbReference>
<dbReference type="NCBIfam" id="TIGR00277">
    <property type="entry name" value="HDIG"/>
    <property type="match status" value="1"/>
</dbReference>
<dbReference type="GO" id="GO:0046872">
    <property type="term" value="F:metal ion binding"/>
    <property type="evidence" value="ECO:0007669"/>
    <property type="project" value="UniProtKB-KW"/>
</dbReference>
<gene>
    <name evidence="11" type="ORF">COV91_01150</name>
</gene>
<reference evidence="11 12" key="1">
    <citation type="submission" date="2017-09" db="EMBL/GenBank/DDBJ databases">
        <title>Depth-based differentiation of microbial function through sediment-hosted aquifers and enrichment of novel symbionts in the deep terrestrial subsurface.</title>
        <authorList>
            <person name="Probst A.J."/>
            <person name="Ladd B."/>
            <person name="Jarett J.K."/>
            <person name="Geller-Mcgrath D.E."/>
            <person name="Sieber C.M."/>
            <person name="Emerson J.B."/>
            <person name="Anantharaman K."/>
            <person name="Thomas B.C."/>
            <person name="Malmstrom R."/>
            <person name="Stieglmeier M."/>
            <person name="Klingl A."/>
            <person name="Woyke T."/>
            <person name="Ryan C.M."/>
            <person name="Banfield J.F."/>
        </authorList>
    </citation>
    <scope>NUCLEOTIDE SEQUENCE [LARGE SCALE GENOMIC DNA]</scope>
    <source>
        <strain evidence="11">CG11_big_fil_rev_8_21_14_0_20_46_11</strain>
    </source>
</reference>
<evidence type="ECO:0000256" key="7">
    <source>
        <dbReference type="ARBA" id="ARBA00022842"/>
    </source>
</evidence>
<evidence type="ECO:0000313" key="11">
    <source>
        <dbReference type="EMBL" id="PIQ68986.1"/>
    </source>
</evidence>
<keyword evidence="7" id="KW-0460">Magnesium</keyword>
<evidence type="ECO:0000256" key="9">
    <source>
        <dbReference type="SAM" id="MobiDB-lite"/>
    </source>
</evidence>
<feature type="compositionally biased region" description="Basic and acidic residues" evidence="9">
    <location>
        <begin position="465"/>
        <end position="482"/>
    </location>
</feature>
<dbReference type="GO" id="GO:0000166">
    <property type="term" value="F:nucleotide binding"/>
    <property type="evidence" value="ECO:0007669"/>
    <property type="project" value="UniProtKB-KW"/>
</dbReference>
<accession>A0A2H0KCK1</accession>
<dbReference type="Gene3D" id="1.10.3090.10">
    <property type="entry name" value="cca-adding enzyme, domain 2"/>
    <property type="match status" value="1"/>
</dbReference>
<name>A0A2H0KCK1_9BACT</name>
<protein>
    <recommendedName>
        <fullName evidence="10">HD/PDEase domain-containing protein</fullName>
    </recommendedName>
</protein>
<comment type="caution">
    <text evidence="11">The sequence shown here is derived from an EMBL/GenBank/DDBJ whole genome shotgun (WGS) entry which is preliminary data.</text>
</comment>
<dbReference type="Pfam" id="PF12627">
    <property type="entry name" value="PolyA_pol_RNAbd"/>
    <property type="match status" value="1"/>
</dbReference>
<dbReference type="InterPro" id="IPR002646">
    <property type="entry name" value="PolA_pol_head_dom"/>
</dbReference>
<feature type="domain" description="HD/PDEase" evidence="10">
    <location>
        <begin position="248"/>
        <end position="362"/>
    </location>
</feature>
<dbReference type="Gene3D" id="3.30.460.10">
    <property type="entry name" value="Beta Polymerase, domain 2"/>
    <property type="match status" value="1"/>
</dbReference>
<dbReference type="InterPro" id="IPR006675">
    <property type="entry name" value="HDIG_dom"/>
</dbReference>
<dbReference type="GO" id="GO:0016779">
    <property type="term" value="F:nucleotidyltransferase activity"/>
    <property type="evidence" value="ECO:0007669"/>
    <property type="project" value="UniProtKB-KW"/>
</dbReference>
<evidence type="ECO:0000256" key="1">
    <source>
        <dbReference type="ARBA" id="ARBA00001946"/>
    </source>
</evidence>
<dbReference type="InterPro" id="IPR006674">
    <property type="entry name" value="HD_domain"/>
</dbReference>
<evidence type="ECO:0000313" key="12">
    <source>
        <dbReference type="Proteomes" id="UP000229342"/>
    </source>
</evidence>
<dbReference type="Proteomes" id="UP000229342">
    <property type="component" value="Unassembled WGS sequence"/>
</dbReference>
<evidence type="ECO:0000256" key="8">
    <source>
        <dbReference type="RuleBase" id="RU003953"/>
    </source>
</evidence>
<keyword evidence="8" id="KW-0694">RNA-binding</keyword>
<dbReference type="Gene3D" id="1.10.246.80">
    <property type="match status" value="1"/>
</dbReference>
<dbReference type="InterPro" id="IPR050264">
    <property type="entry name" value="Bact_CCA-adding_enz_type3_sf"/>
</dbReference>
<evidence type="ECO:0000256" key="6">
    <source>
        <dbReference type="ARBA" id="ARBA00022741"/>
    </source>
</evidence>
<evidence type="ECO:0000256" key="5">
    <source>
        <dbReference type="ARBA" id="ARBA00022723"/>
    </source>
</evidence>
<dbReference type="GO" id="GO:0008033">
    <property type="term" value="P:tRNA processing"/>
    <property type="evidence" value="ECO:0007669"/>
    <property type="project" value="UniProtKB-KW"/>
</dbReference>
<dbReference type="EMBL" id="PCVG01000015">
    <property type="protein sequence ID" value="PIQ68986.1"/>
    <property type="molecule type" value="Genomic_DNA"/>
</dbReference>
<proteinExistence type="inferred from homology"/>
<dbReference type="GO" id="GO:0000049">
    <property type="term" value="F:tRNA binding"/>
    <property type="evidence" value="ECO:0007669"/>
    <property type="project" value="TreeGrafter"/>
</dbReference>
<evidence type="ECO:0000259" key="10">
    <source>
        <dbReference type="SMART" id="SM00471"/>
    </source>
</evidence>
<keyword evidence="5" id="KW-0479">Metal-binding</keyword>
<dbReference type="PANTHER" id="PTHR46173:SF1">
    <property type="entry name" value="CCA TRNA NUCLEOTIDYLTRANSFERASE 1, MITOCHONDRIAL"/>
    <property type="match status" value="1"/>
</dbReference>
<dbReference type="AlphaFoldDB" id="A0A2H0KCK1"/>
<dbReference type="InterPro" id="IPR043519">
    <property type="entry name" value="NT_sf"/>
</dbReference>
<keyword evidence="6" id="KW-0547">Nucleotide-binding</keyword>
<feature type="region of interest" description="Disordered" evidence="9">
    <location>
        <begin position="464"/>
        <end position="489"/>
    </location>
</feature>
<keyword evidence="4" id="KW-0548">Nucleotidyltransferase</keyword>
<dbReference type="CDD" id="cd00077">
    <property type="entry name" value="HDc"/>
    <property type="match status" value="1"/>
</dbReference>
<evidence type="ECO:0000256" key="4">
    <source>
        <dbReference type="ARBA" id="ARBA00022695"/>
    </source>
</evidence>
<dbReference type="SUPFAM" id="SSF81891">
    <property type="entry name" value="Poly A polymerase C-terminal region-like"/>
    <property type="match status" value="1"/>
</dbReference>
<evidence type="ECO:0000256" key="3">
    <source>
        <dbReference type="ARBA" id="ARBA00022694"/>
    </source>
</evidence>
<organism evidence="11 12">
    <name type="scientific">Candidatus Taylorbacteria bacterium CG11_big_fil_rev_8_21_14_0_20_46_11</name>
    <dbReference type="NCBI Taxonomy" id="1975025"/>
    <lineage>
        <taxon>Bacteria</taxon>
        <taxon>Candidatus Tayloriibacteriota</taxon>
    </lineage>
</organism>
<dbReference type="CDD" id="cd05398">
    <property type="entry name" value="NT_ClassII-CCAase"/>
    <property type="match status" value="1"/>
</dbReference>
<keyword evidence="3" id="KW-0819">tRNA processing</keyword>